<keyword evidence="6 9" id="KW-0520">NAD</keyword>
<feature type="domain" description="UDP-glucose/GDP-mannose dehydrogenase C-terminal" evidence="13">
    <location>
        <begin position="320"/>
        <end position="422"/>
    </location>
</feature>
<feature type="binding site" evidence="12">
    <location>
        <position position="35"/>
    </location>
    <ligand>
        <name>NAD(+)</name>
        <dbReference type="ChEBI" id="CHEBI:57540"/>
    </ligand>
</feature>
<dbReference type="PANTHER" id="PTHR43750:SF3">
    <property type="entry name" value="UDP-GLUCOSE 6-DEHYDROGENASE TUAD"/>
    <property type="match status" value="1"/>
</dbReference>
<dbReference type="GO" id="GO:0000271">
    <property type="term" value="P:polysaccharide biosynthetic process"/>
    <property type="evidence" value="ECO:0007669"/>
    <property type="project" value="InterPro"/>
</dbReference>
<evidence type="ECO:0000256" key="9">
    <source>
        <dbReference type="PIRNR" id="PIRNR000124"/>
    </source>
</evidence>
<evidence type="ECO:0000256" key="11">
    <source>
        <dbReference type="PIRSR" id="PIRSR500134-2"/>
    </source>
</evidence>
<dbReference type="InterPro" id="IPR028357">
    <property type="entry name" value="UDPglc_DH_bac"/>
</dbReference>
<dbReference type="Proteomes" id="UP000309566">
    <property type="component" value="Unassembled WGS sequence"/>
</dbReference>
<proteinExistence type="inferred from homology"/>
<accession>A0A4S2CHD8</accession>
<dbReference type="PANTHER" id="PTHR43750">
    <property type="entry name" value="UDP-GLUCOSE 6-DEHYDROGENASE TUAD"/>
    <property type="match status" value="1"/>
</dbReference>
<name>A0A4S2CHD8_9BACE</name>
<dbReference type="InterPro" id="IPR017476">
    <property type="entry name" value="UDP-Glc/GDP-Man"/>
</dbReference>
<dbReference type="SUPFAM" id="SSF52413">
    <property type="entry name" value="UDP-glucose/GDP-mannose dehydrogenase C-terminal domain"/>
    <property type="match status" value="1"/>
</dbReference>
<feature type="binding site" evidence="11">
    <location>
        <position position="327"/>
    </location>
    <ligand>
        <name>substrate</name>
    </ligand>
</feature>
<dbReference type="RefSeq" id="WP_136000378.1">
    <property type="nucleotide sequence ID" value="NZ_SRYX01000088.1"/>
</dbReference>
<comment type="pathway">
    <text evidence="1">Nucleotide-sugar biosynthesis; UDP-alpha-D-glucuronate biosynthesis; UDP-alpha-D-glucuronate from UDP-alpha-D-glucose: step 1/1.</text>
</comment>
<evidence type="ECO:0000256" key="2">
    <source>
        <dbReference type="ARBA" id="ARBA00006601"/>
    </source>
</evidence>
<dbReference type="PIRSF" id="PIRSF500134">
    <property type="entry name" value="UDPglc_DH_bac"/>
    <property type="match status" value="1"/>
</dbReference>
<feature type="binding site" evidence="12">
    <location>
        <position position="86"/>
    </location>
    <ligand>
        <name>NAD(+)</name>
        <dbReference type="ChEBI" id="CHEBI:57540"/>
    </ligand>
</feature>
<evidence type="ECO:0000259" key="13">
    <source>
        <dbReference type="SMART" id="SM00984"/>
    </source>
</evidence>
<feature type="binding site" evidence="12">
    <location>
        <position position="121"/>
    </location>
    <ligand>
        <name>NAD(+)</name>
        <dbReference type="ChEBI" id="CHEBI:57540"/>
    </ligand>
</feature>
<dbReference type="GO" id="GO:0051287">
    <property type="term" value="F:NAD binding"/>
    <property type="evidence" value="ECO:0007669"/>
    <property type="project" value="InterPro"/>
</dbReference>
<evidence type="ECO:0000256" key="5">
    <source>
        <dbReference type="ARBA" id="ARBA00023002"/>
    </source>
</evidence>
<comment type="catalytic activity">
    <reaction evidence="7 9">
        <text>UDP-alpha-D-glucose + 2 NAD(+) + H2O = UDP-alpha-D-glucuronate + 2 NADH + 3 H(+)</text>
        <dbReference type="Rhea" id="RHEA:23596"/>
        <dbReference type="ChEBI" id="CHEBI:15377"/>
        <dbReference type="ChEBI" id="CHEBI:15378"/>
        <dbReference type="ChEBI" id="CHEBI:57540"/>
        <dbReference type="ChEBI" id="CHEBI:57945"/>
        <dbReference type="ChEBI" id="CHEBI:58052"/>
        <dbReference type="ChEBI" id="CHEBI:58885"/>
        <dbReference type="EC" id="1.1.1.22"/>
    </reaction>
</comment>
<dbReference type="Pfam" id="PF00984">
    <property type="entry name" value="UDPG_MGDP_dh"/>
    <property type="match status" value="1"/>
</dbReference>
<dbReference type="Pfam" id="PF03720">
    <property type="entry name" value="UDPG_MGDP_dh_C"/>
    <property type="match status" value="1"/>
</dbReference>
<evidence type="ECO:0000313" key="14">
    <source>
        <dbReference type="EMBL" id="TGY27043.1"/>
    </source>
</evidence>
<evidence type="ECO:0000256" key="10">
    <source>
        <dbReference type="PIRSR" id="PIRSR500134-1"/>
    </source>
</evidence>
<dbReference type="SMART" id="SM00984">
    <property type="entry name" value="UDPG_MGDP_dh_C"/>
    <property type="match status" value="1"/>
</dbReference>
<evidence type="ECO:0000256" key="6">
    <source>
        <dbReference type="ARBA" id="ARBA00023027"/>
    </source>
</evidence>
<comment type="caution">
    <text evidence="14">The sequence shown here is derived from an EMBL/GenBank/DDBJ whole genome shotgun (WGS) entry which is preliminary data.</text>
</comment>
<comment type="similarity">
    <text evidence="2 9">Belongs to the UDP-glucose/GDP-mannose dehydrogenase family.</text>
</comment>
<feature type="binding site" evidence="12">
    <location>
        <position position="269"/>
    </location>
    <ligand>
        <name>NAD(+)</name>
        <dbReference type="ChEBI" id="CHEBI:57540"/>
    </ligand>
</feature>
<feature type="binding site" evidence="11">
    <location>
        <begin position="155"/>
        <end position="158"/>
    </location>
    <ligand>
        <name>substrate</name>
    </ligand>
</feature>
<dbReference type="Gene3D" id="3.40.50.720">
    <property type="entry name" value="NAD(P)-binding Rossmann-like Domain"/>
    <property type="match status" value="2"/>
</dbReference>
<dbReference type="GO" id="GO:0003979">
    <property type="term" value="F:UDP-glucose 6-dehydrogenase activity"/>
    <property type="evidence" value="ECO:0007669"/>
    <property type="project" value="UniProtKB-EC"/>
</dbReference>
<dbReference type="SUPFAM" id="SSF51735">
    <property type="entry name" value="NAD(P)-binding Rossmann-fold domains"/>
    <property type="match status" value="1"/>
</dbReference>
<organism evidence="14 15">
    <name type="scientific">Bacteroides caecimuris</name>
    <dbReference type="NCBI Taxonomy" id="1796613"/>
    <lineage>
        <taxon>Bacteria</taxon>
        <taxon>Pseudomonadati</taxon>
        <taxon>Bacteroidota</taxon>
        <taxon>Bacteroidia</taxon>
        <taxon>Bacteroidales</taxon>
        <taxon>Bacteroidaceae</taxon>
        <taxon>Bacteroides</taxon>
    </lineage>
</organism>
<dbReference type="Pfam" id="PF03721">
    <property type="entry name" value="UDPG_MGDP_dh_N"/>
    <property type="match status" value="1"/>
</dbReference>
<dbReference type="FunFam" id="1.20.5.100:FF:000001">
    <property type="entry name" value="UDP-glucose 6-dehydrogenase"/>
    <property type="match status" value="1"/>
</dbReference>
<dbReference type="EC" id="1.1.1.22" evidence="3 9"/>
<dbReference type="Gene3D" id="1.20.5.100">
    <property type="entry name" value="Cytochrome c1, transmembrane anchor, C-terminal"/>
    <property type="match status" value="1"/>
</dbReference>
<comment type="function">
    <text evidence="8">Catalyzes the conversion of UDP-glucose into UDP-glucuronate, one of the precursors of teichuronic acid.</text>
</comment>
<feature type="active site" description="Nucleophile" evidence="10">
    <location>
        <position position="266"/>
    </location>
</feature>
<evidence type="ECO:0000313" key="15">
    <source>
        <dbReference type="Proteomes" id="UP000309566"/>
    </source>
</evidence>
<evidence type="ECO:0000256" key="7">
    <source>
        <dbReference type="ARBA" id="ARBA00047473"/>
    </source>
</evidence>
<feature type="binding site" evidence="11">
    <location>
        <begin position="255"/>
        <end position="259"/>
    </location>
    <ligand>
        <name>substrate</name>
    </ligand>
</feature>
<dbReference type="InterPro" id="IPR014026">
    <property type="entry name" value="UDP-Glc/GDP-Man_DH_dimer"/>
</dbReference>
<evidence type="ECO:0000256" key="8">
    <source>
        <dbReference type="ARBA" id="ARBA00053241"/>
    </source>
</evidence>
<feature type="binding site" evidence="11">
    <location>
        <position position="210"/>
    </location>
    <ligand>
        <name>substrate</name>
    </ligand>
</feature>
<dbReference type="PIRSF" id="PIRSF000124">
    <property type="entry name" value="UDPglc_GDPman_dh"/>
    <property type="match status" value="1"/>
</dbReference>
<reference evidence="14 15" key="1">
    <citation type="submission" date="2019-04" db="EMBL/GenBank/DDBJ databases">
        <title>Microbes associate with the intestines of laboratory mice.</title>
        <authorList>
            <person name="Navarre W."/>
            <person name="Wong E."/>
            <person name="Huang K."/>
            <person name="Tropini C."/>
            <person name="Ng K."/>
            <person name="Yu B."/>
        </authorList>
    </citation>
    <scope>NUCLEOTIDE SEQUENCE [LARGE SCALE GENOMIC DNA]</scope>
    <source>
        <strain evidence="14 15">NM63_1-25</strain>
    </source>
</reference>
<feature type="binding site" evidence="12">
    <location>
        <position position="334"/>
    </location>
    <ligand>
        <name>NAD(+)</name>
        <dbReference type="ChEBI" id="CHEBI:57540"/>
    </ligand>
</feature>
<feature type="binding site" evidence="12">
    <location>
        <position position="158"/>
    </location>
    <ligand>
        <name>NAD(+)</name>
        <dbReference type="ChEBI" id="CHEBI:57540"/>
    </ligand>
</feature>
<dbReference type="InterPro" id="IPR036291">
    <property type="entry name" value="NAD(P)-bd_dom_sf"/>
</dbReference>
<dbReference type="GO" id="GO:0006065">
    <property type="term" value="P:UDP-glucuronate biosynthetic process"/>
    <property type="evidence" value="ECO:0007669"/>
    <property type="project" value="UniProtKB-UniPathway"/>
</dbReference>
<dbReference type="AlphaFoldDB" id="A0A4S2CHD8"/>
<feature type="binding site" evidence="12">
    <location>
        <position position="30"/>
    </location>
    <ligand>
        <name>NAD(+)</name>
        <dbReference type="ChEBI" id="CHEBI:57540"/>
    </ligand>
</feature>
<dbReference type="InterPro" id="IPR036220">
    <property type="entry name" value="UDP-Glc/GDP-Man_DH_C_sf"/>
</dbReference>
<dbReference type="InterPro" id="IPR014027">
    <property type="entry name" value="UDP-Glc/GDP-Man_DH_C"/>
</dbReference>
<evidence type="ECO:0000256" key="12">
    <source>
        <dbReference type="PIRSR" id="PIRSR500134-3"/>
    </source>
</evidence>
<evidence type="ECO:0000256" key="3">
    <source>
        <dbReference type="ARBA" id="ARBA00012954"/>
    </source>
</evidence>
<dbReference type="NCBIfam" id="TIGR03026">
    <property type="entry name" value="NDP-sugDHase"/>
    <property type="match status" value="1"/>
</dbReference>
<dbReference type="UniPathway" id="UPA00038">
    <property type="reaction ID" value="UER00491"/>
</dbReference>
<evidence type="ECO:0000256" key="4">
    <source>
        <dbReference type="ARBA" id="ARBA00015132"/>
    </source>
</evidence>
<sequence length="437" mass="48596">MKIAIVGTGYVGLVSGTCFAEIGVNVTCVDTNKEKIESLQKGNIPIYENGLEEMVLRNMKAKRLKFTTSLESCLDDVEVIFSAVGTPPDEDGSADLKYVLEVARTIGRNMKQYKLVVTKSTVPVGTASKVRAVIQEELDKRGVKVDFDVASNPEFLKEGNAISDFMSPDRVVVGVESARAEKLMSKLYKPFLLNNFRVIFMDIPSAEMTKYAANSMLATRISFMNDIANLCEIVGADVNMVRSGIGSDTRIGRKFLYPGIGYGGSCFPKDVKALIKTAEQNGYSMRVLSAVEEVNEQQKSVLFEKLKKQFNGDLQGKTVALWGLAFKPETDDMREAPALVLINKLLEAGCKVRAYDPAAVQECKRRIGDTIYYACDMYDAVLDADVLMLVTEWKEFRLPSWAVIKKTMSQQIVLDGRNIYDKKEMEELGFVYHCIGK</sequence>
<feature type="binding site" evidence="11">
    <location>
        <position position="263"/>
    </location>
    <ligand>
        <name>substrate</name>
    </ligand>
</feature>
<dbReference type="InterPro" id="IPR008927">
    <property type="entry name" value="6-PGluconate_DH-like_C_sf"/>
</dbReference>
<dbReference type="InterPro" id="IPR001732">
    <property type="entry name" value="UDP-Glc/GDP-Man_DH_N"/>
</dbReference>
<gene>
    <name evidence="14" type="ORF">E5353_16390</name>
</gene>
<dbReference type="SUPFAM" id="SSF48179">
    <property type="entry name" value="6-phosphogluconate dehydrogenase C-terminal domain-like"/>
    <property type="match status" value="1"/>
</dbReference>
<protein>
    <recommendedName>
        <fullName evidence="4 9">UDP-glucose 6-dehydrogenase</fullName>
        <ecNumber evidence="3 9">1.1.1.22</ecNumber>
    </recommendedName>
</protein>
<keyword evidence="5 9" id="KW-0560">Oxidoreductase</keyword>
<dbReference type="EMBL" id="SRYX01000088">
    <property type="protein sequence ID" value="TGY27043.1"/>
    <property type="molecule type" value="Genomic_DNA"/>
</dbReference>
<evidence type="ECO:0000256" key="1">
    <source>
        <dbReference type="ARBA" id="ARBA00004701"/>
    </source>
</evidence>